<dbReference type="PANTHER" id="PTHR22950">
    <property type="entry name" value="AMINO ACID TRANSPORTER"/>
    <property type="match status" value="1"/>
</dbReference>
<dbReference type="InterPro" id="IPR013057">
    <property type="entry name" value="AA_transpt_TM"/>
</dbReference>
<evidence type="ECO:0000313" key="7">
    <source>
        <dbReference type="EMBL" id="CAE0341637.1"/>
    </source>
</evidence>
<feature type="transmembrane region" description="Helical" evidence="5">
    <location>
        <begin position="167"/>
        <end position="191"/>
    </location>
</feature>
<evidence type="ECO:0000259" key="6">
    <source>
        <dbReference type="Pfam" id="PF01490"/>
    </source>
</evidence>
<reference evidence="7" key="1">
    <citation type="submission" date="2021-01" db="EMBL/GenBank/DDBJ databases">
        <authorList>
            <person name="Corre E."/>
            <person name="Pelletier E."/>
            <person name="Niang G."/>
            <person name="Scheremetjew M."/>
            <person name="Finn R."/>
            <person name="Kale V."/>
            <person name="Holt S."/>
            <person name="Cochrane G."/>
            <person name="Meng A."/>
            <person name="Brown T."/>
            <person name="Cohen L."/>
        </authorList>
    </citation>
    <scope>NUCLEOTIDE SEQUENCE</scope>
    <source>
        <strain evidence="7">FSP1.4</strain>
    </source>
</reference>
<name>A0A7S3J0W6_9SPIT</name>
<evidence type="ECO:0000256" key="2">
    <source>
        <dbReference type="ARBA" id="ARBA00022692"/>
    </source>
</evidence>
<dbReference type="GO" id="GO:0016020">
    <property type="term" value="C:membrane"/>
    <property type="evidence" value="ECO:0007669"/>
    <property type="project" value="UniProtKB-SubCell"/>
</dbReference>
<proteinExistence type="predicted"/>
<evidence type="ECO:0000256" key="4">
    <source>
        <dbReference type="ARBA" id="ARBA00023136"/>
    </source>
</evidence>
<evidence type="ECO:0000256" key="5">
    <source>
        <dbReference type="SAM" id="Phobius"/>
    </source>
</evidence>
<accession>A0A7S3J0W6</accession>
<organism evidence="7">
    <name type="scientific">Euplotes harpa</name>
    <dbReference type="NCBI Taxonomy" id="151035"/>
    <lineage>
        <taxon>Eukaryota</taxon>
        <taxon>Sar</taxon>
        <taxon>Alveolata</taxon>
        <taxon>Ciliophora</taxon>
        <taxon>Intramacronucleata</taxon>
        <taxon>Spirotrichea</taxon>
        <taxon>Hypotrichia</taxon>
        <taxon>Euplotida</taxon>
        <taxon>Euplotidae</taxon>
        <taxon>Euplotes</taxon>
    </lineage>
</organism>
<gene>
    <name evidence="7" type="ORF">EHAR0213_LOCUS544</name>
</gene>
<dbReference type="EMBL" id="HBII01001268">
    <property type="protein sequence ID" value="CAE0341637.1"/>
    <property type="molecule type" value="Transcribed_RNA"/>
</dbReference>
<protein>
    <recommendedName>
        <fullName evidence="6">Amino acid transporter transmembrane domain-containing protein</fullName>
    </recommendedName>
</protein>
<keyword evidence="2 5" id="KW-0812">Transmembrane</keyword>
<sequence length="239" mass="27124">MFLSLYSFGSEIEGDVLINVEEVRHWESYVLRGIFMLVISTHTPFIFFIGKESLLALIALCMVKTPTKEESLHTYEEIDETNRSHHKHKTRVVDLTNISMGVDKQLSLAIPFYHKLIKTIEIEGEFGAEQPQTAHDIIPSLWYYIITIGLYTSVVLAACFIEEVEIVIKFIGSLANSLLNFTFPGVFYYVIMKKYGIVKSHNWKMYLALLLAIYGFAMGLFCTGVNVWTTISPVSSGSD</sequence>
<keyword evidence="3 5" id="KW-1133">Transmembrane helix</keyword>
<comment type="subcellular location">
    <subcellularLocation>
        <location evidence="1">Membrane</location>
        <topology evidence="1">Multi-pass membrane protein</topology>
    </subcellularLocation>
</comment>
<feature type="transmembrane region" description="Helical" evidence="5">
    <location>
        <begin position="29"/>
        <end position="49"/>
    </location>
</feature>
<feature type="domain" description="Amino acid transporter transmembrane" evidence="6">
    <location>
        <begin position="8"/>
        <end position="219"/>
    </location>
</feature>
<feature type="transmembrane region" description="Helical" evidence="5">
    <location>
        <begin position="203"/>
        <end position="228"/>
    </location>
</feature>
<dbReference type="AlphaFoldDB" id="A0A7S3J0W6"/>
<evidence type="ECO:0000256" key="1">
    <source>
        <dbReference type="ARBA" id="ARBA00004141"/>
    </source>
</evidence>
<dbReference type="GO" id="GO:0015179">
    <property type="term" value="F:L-amino acid transmembrane transporter activity"/>
    <property type="evidence" value="ECO:0007669"/>
    <property type="project" value="TreeGrafter"/>
</dbReference>
<feature type="transmembrane region" description="Helical" evidence="5">
    <location>
        <begin position="141"/>
        <end position="161"/>
    </location>
</feature>
<evidence type="ECO:0000256" key="3">
    <source>
        <dbReference type="ARBA" id="ARBA00022989"/>
    </source>
</evidence>
<keyword evidence="4 5" id="KW-0472">Membrane</keyword>
<dbReference type="Pfam" id="PF01490">
    <property type="entry name" value="Aa_trans"/>
    <property type="match status" value="1"/>
</dbReference>